<reference evidence="1" key="1">
    <citation type="submission" date="2022-11" db="EMBL/GenBank/DDBJ databases">
        <authorList>
            <person name="Petersen C."/>
        </authorList>
    </citation>
    <scope>NUCLEOTIDE SEQUENCE</scope>
    <source>
        <strain evidence="1">IBT 26290</strain>
    </source>
</reference>
<evidence type="ECO:0000313" key="1">
    <source>
        <dbReference type="EMBL" id="KAJ5175673.1"/>
    </source>
</evidence>
<gene>
    <name evidence="1" type="ORF">N7482_001550</name>
</gene>
<dbReference type="GeneID" id="81422851"/>
<keyword evidence="2" id="KW-1185">Reference proteome</keyword>
<sequence>MTIWSRWAILEIPSRGRGDIVQRGANEEAAEQIRKLIEDEKDKLQIIGDEAWSKGLEESRQYLEESSSLNDW</sequence>
<dbReference type="EMBL" id="JAPQKN010000001">
    <property type="protein sequence ID" value="KAJ5175673.1"/>
    <property type="molecule type" value="Genomic_DNA"/>
</dbReference>
<protein>
    <submittedName>
        <fullName evidence="1">Uncharacterized protein</fullName>
    </submittedName>
</protein>
<dbReference type="Proteomes" id="UP001149163">
    <property type="component" value="Unassembled WGS sequence"/>
</dbReference>
<evidence type="ECO:0000313" key="2">
    <source>
        <dbReference type="Proteomes" id="UP001149163"/>
    </source>
</evidence>
<organism evidence="1 2">
    <name type="scientific">Penicillium canariense</name>
    <dbReference type="NCBI Taxonomy" id="189055"/>
    <lineage>
        <taxon>Eukaryota</taxon>
        <taxon>Fungi</taxon>
        <taxon>Dikarya</taxon>
        <taxon>Ascomycota</taxon>
        <taxon>Pezizomycotina</taxon>
        <taxon>Eurotiomycetes</taxon>
        <taxon>Eurotiomycetidae</taxon>
        <taxon>Eurotiales</taxon>
        <taxon>Aspergillaceae</taxon>
        <taxon>Penicillium</taxon>
    </lineage>
</organism>
<reference evidence="1" key="2">
    <citation type="journal article" date="2023" name="IMA Fungus">
        <title>Comparative genomic study of the Penicillium genus elucidates a diverse pangenome and 15 lateral gene transfer events.</title>
        <authorList>
            <person name="Petersen C."/>
            <person name="Sorensen T."/>
            <person name="Nielsen M.R."/>
            <person name="Sondergaard T.E."/>
            <person name="Sorensen J.L."/>
            <person name="Fitzpatrick D.A."/>
            <person name="Frisvad J.C."/>
            <person name="Nielsen K.L."/>
        </authorList>
    </citation>
    <scope>NUCLEOTIDE SEQUENCE</scope>
    <source>
        <strain evidence="1">IBT 26290</strain>
    </source>
</reference>
<comment type="caution">
    <text evidence="1">The sequence shown here is derived from an EMBL/GenBank/DDBJ whole genome shotgun (WGS) entry which is preliminary data.</text>
</comment>
<proteinExistence type="predicted"/>
<dbReference type="AlphaFoldDB" id="A0A9W9IDL8"/>
<dbReference type="RefSeq" id="XP_056547281.1">
    <property type="nucleotide sequence ID" value="XM_056683675.1"/>
</dbReference>
<name>A0A9W9IDL8_9EURO</name>
<accession>A0A9W9IDL8</accession>